<protein>
    <recommendedName>
        <fullName evidence="3">Lipoprotein</fullName>
    </recommendedName>
</protein>
<evidence type="ECO:0000313" key="2">
    <source>
        <dbReference type="Proteomes" id="UP000475249"/>
    </source>
</evidence>
<sequence length="154" mass="16841">METIRESNKFGKWTIFLYLVVAVLSVSCSKDDDGNNSDSRIQLGQLSLDLEGDCNHSSGVVGTDLKITIPYSGTKDDVISRLLVKLSPSSDPTDDLSFNYNGLPLTDGSGTLSWDGCWRFGNNDWFDFELRIETADGTISSPAVIRVNRPNGAN</sequence>
<evidence type="ECO:0000313" key="1">
    <source>
        <dbReference type="EMBL" id="NAS10875.1"/>
    </source>
</evidence>
<dbReference type="Proteomes" id="UP000475249">
    <property type="component" value="Unassembled WGS sequence"/>
</dbReference>
<reference evidence="1 2" key="1">
    <citation type="submission" date="2020-01" db="EMBL/GenBank/DDBJ databases">
        <title>Bacteria diversity of Porities sp.</title>
        <authorList>
            <person name="Wang G."/>
        </authorList>
    </citation>
    <scope>NUCLEOTIDE SEQUENCE [LARGE SCALE GENOMIC DNA]</scope>
    <source>
        <strain evidence="1 2">R33</strain>
    </source>
</reference>
<comment type="caution">
    <text evidence="1">The sequence shown here is derived from an EMBL/GenBank/DDBJ whole genome shotgun (WGS) entry which is preliminary data.</text>
</comment>
<proteinExistence type="predicted"/>
<accession>A0A6L9E7V6</accession>
<dbReference type="AlphaFoldDB" id="A0A6L9E7V6"/>
<gene>
    <name evidence="1" type="ORF">GTQ38_02605</name>
</gene>
<dbReference type="RefSeq" id="WP_161433677.1">
    <property type="nucleotide sequence ID" value="NZ_WXYO01000001.1"/>
</dbReference>
<dbReference type="EMBL" id="WXYO01000001">
    <property type="protein sequence ID" value="NAS10875.1"/>
    <property type="molecule type" value="Genomic_DNA"/>
</dbReference>
<organism evidence="1 2">
    <name type="scientific">Poritiphilus flavus</name>
    <dbReference type="NCBI Taxonomy" id="2697053"/>
    <lineage>
        <taxon>Bacteria</taxon>
        <taxon>Pseudomonadati</taxon>
        <taxon>Bacteroidota</taxon>
        <taxon>Flavobacteriia</taxon>
        <taxon>Flavobacteriales</taxon>
        <taxon>Flavobacteriaceae</taxon>
        <taxon>Poritiphilus</taxon>
    </lineage>
</organism>
<dbReference type="PROSITE" id="PS51257">
    <property type="entry name" value="PROKAR_LIPOPROTEIN"/>
    <property type="match status" value="1"/>
</dbReference>
<evidence type="ECO:0008006" key="3">
    <source>
        <dbReference type="Google" id="ProtNLM"/>
    </source>
</evidence>
<name>A0A6L9E7V6_9FLAO</name>
<keyword evidence="2" id="KW-1185">Reference proteome</keyword>